<reference evidence="7 9" key="2">
    <citation type="submission" date="2020-08" db="EMBL/GenBank/DDBJ databases">
        <title>Genomic Encyclopedia of Type Strains, Phase IV (KMG-IV): sequencing the most valuable type-strain genomes for metagenomic binning, comparative biology and taxonomic classification.</title>
        <authorList>
            <person name="Goeker M."/>
        </authorList>
    </citation>
    <scope>NUCLEOTIDE SEQUENCE [LARGE SCALE GENOMIC DNA]</scope>
    <source>
        <strain evidence="7 9">DSM 103679</strain>
    </source>
</reference>
<evidence type="ECO:0000259" key="6">
    <source>
        <dbReference type="PROSITE" id="PS50893"/>
    </source>
</evidence>
<dbReference type="CDD" id="cd03230">
    <property type="entry name" value="ABC_DR_subfamily_A"/>
    <property type="match status" value="1"/>
</dbReference>
<protein>
    <submittedName>
        <fullName evidence="8">ABC transporter ATP-binding protein</fullName>
    </submittedName>
    <submittedName>
        <fullName evidence="7">ABC-2 type transport system ATP-binding protein</fullName>
    </submittedName>
</protein>
<name>A0A840SEF9_9SPIR</name>
<evidence type="ECO:0000256" key="4">
    <source>
        <dbReference type="ARBA" id="ARBA00022741"/>
    </source>
</evidence>
<sequence length="248" mass="27091">MKTESKQPEVILNGVTKTYSVPEGKKTACRNINFSASKGEITGILGKNGAGKSTLIKIICAFQYPTTGKVLVCNTEDPVSIRRNAGYVSETPCLEQNLTVNEILYFNASLYCNSKEEINNRIKKSVEVTEIKDVVNVKASALSKGYAQRVNLAKTLCTDPSVLVLDEFSGGLDPVQTKKLRMEIKKLSAGKTIIISTHSIEEAAFLCDRIYIMKDGLIAANGTQKELQEQTGTDSLENAFIKTVGEEL</sequence>
<feature type="domain" description="ABC transporter" evidence="6">
    <location>
        <begin position="10"/>
        <end position="240"/>
    </location>
</feature>
<dbReference type="PROSITE" id="PS50893">
    <property type="entry name" value="ABC_TRANSPORTER_2"/>
    <property type="match status" value="1"/>
</dbReference>
<dbReference type="SUPFAM" id="SSF52540">
    <property type="entry name" value="P-loop containing nucleoside triphosphate hydrolases"/>
    <property type="match status" value="1"/>
</dbReference>
<dbReference type="Proteomes" id="UP000593591">
    <property type="component" value="Chromosome"/>
</dbReference>
<evidence type="ECO:0000256" key="5">
    <source>
        <dbReference type="ARBA" id="ARBA00022840"/>
    </source>
</evidence>
<dbReference type="Gene3D" id="3.40.50.300">
    <property type="entry name" value="P-loop containing nucleotide triphosphate hydrolases"/>
    <property type="match status" value="1"/>
</dbReference>
<evidence type="ECO:0000256" key="3">
    <source>
        <dbReference type="ARBA" id="ARBA00022458"/>
    </source>
</evidence>
<dbReference type="InterPro" id="IPR003593">
    <property type="entry name" value="AAA+_ATPase"/>
</dbReference>
<dbReference type="AlphaFoldDB" id="A0A840SEF9"/>
<evidence type="ECO:0000256" key="2">
    <source>
        <dbReference type="ARBA" id="ARBA00022448"/>
    </source>
</evidence>
<dbReference type="EMBL" id="CP031517">
    <property type="protein sequence ID" value="QOS39975.1"/>
    <property type="molecule type" value="Genomic_DNA"/>
</dbReference>
<keyword evidence="5 7" id="KW-0067">ATP-binding</keyword>
<organism evidence="7 9">
    <name type="scientific">Treponema rectale</name>
    <dbReference type="NCBI Taxonomy" id="744512"/>
    <lineage>
        <taxon>Bacteria</taxon>
        <taxon>Pseudomonadati</taxon>
        <taxon>Spirochaetota</taxon>
        <taxon>Spirochaetia</taxon>
        <taxon>Spirochaetales</taxon>
        <taxon>Treponemataceae</taxon>
        <taxon>Treponema</taxon>
    </lineage>
</organism>
<reference evidence="8 10" key="1">
    <citation type="submission" date="2018-08" db="EMBL/GenBank/DDBJ databases">
        <title>The first complete genome of Treponema rectale (CHPAT), a commensal spirochete of the bovine rectum.</title>
        <authorList>
            <person name="Staton G.J."/>
            <person name="Clegg S.R."/>
            <person name="Carter S.D."/>
            <person name="Radford A.D."/>
            <person name="Darby A."/>
            <person name="Hall N."/>
            <person name="Birtles R.J."/>
            <person name="Evans N.J."/>
        </authorList>
    </citation>
    <scope>NUCLEOTIDE SEQUENCE [LARGE SCALE GENOMIC DNA]</scope>
    <source>
        <strain evidence="8 10">CHPA</strain>
    </source>
</reference>
<dbReference type="SMART" id="SM00382">
    <property type="entry name" value="AAA"/>
    <property type="match status" value="1"/>
</dbReference>
<evidence type="ECO:0000256" key="1">
    <source>
        <dbReference type="ARBA" id="ARBA00005417"/>
    </source>
</evidence>
<evidence type="ECO:0000313" key="10">
    <source>
        <dbReference type="Proteomes" id="UP000593591"/>
    </source>
</evidence>
<keyword evidence="9" id="KW-1185">Reference proteome</keyword>
<keyword evidence="3" id="KW-0536">Nodulation</keyword>
<dbReference type="RefSeq" id="WP_184651747.1">
    <property type="nucleotide sequence ID" value="NZ_JACHFR010000001.1"/>
</dbReference>
<gene>
    <name evidence="8" type="ORF">DYE49_05710</name>
    <name evidence="7" type="ORF">HNP77_000670</name>
</gene>
<evidence type="ECO:0000313" key="8">
    <source>
        <dbReference type="EMBL" id="QOS39975.1"/>
    </source>
</evidence>
<dbReference type="InterPro" id="IPR003439">
    <property type="entry name" value="ABC_transporter-like_ATP-bd"/>
</dbReference>
<dbReference type="EMBL" id="JACHFR010000001">
    <property type="protein sequence ID" value="MBB5218326.1"/>
    <property type="molecule type" value="Genomic_DNA"/>
</dbReference>
<dbReference type="GO" id="GO:0005524">
    <property type="term" value="F:ATP binding"/>
    <property type="evidence" value="ECO:0007669"/>
    <property type="project" value="UniProtKB-KW"/>
</dbReference>
<evidence type="ECO:0000313" key="9">
    <source>
        <dbReference type="Proteomes" id="UP000578697"/>
    </source>
</evidence>
<proteinExistence type="inferred from homology"/>
<accession>A0A840SEF9</accession>
<dbReference type="InterPro" id="IPR050763">
    <property type="entry name" value="ABC_transporter_ATP-binding"/>
</dbReference>
<dbReference type="Pfam" id="PF00005">
    <property type="entry name" value="ABC_tran"/>
    <property type="match status" value="1"/>
</dbReference>
<dbReference type="PANTHER" id="PTHR42711">
    <property type="entry name" value="ABC TRANSPORTER ATP-BINDING PROTEIN"/>
    <property type="match status" value="1"/>
</dbReference>
<keyword evidence="2" id="KW-0813">Transport</keyword>
<evidence type="ECO:0000313" key="7">
    <source>
        <dbReference type="EMBL" id="MBB5218326.1"/>
    </source>
</evidence>
<dbReference type="PANTHER" id="PTHR42711:SF5">
    <property type="entry name" value="ABC TRANSPORTER ATP-BINDING PROTEIN NATA"/>
    <property type="match status" value="1"/>
</dbReference>
<dbReference type="InterPro" id="IPR027417">
    <property type="entry name" value="P-loop_NTPase"/>
</dbReference>
<keyword evidence="4" id="KW-0547">Nucleotide-binding</keyword>
<dbReference type="GO" id="GO:0016887">
    <property type="term" value="F:ATP hydrolysis activity"/>
    <property type="evidence" value="ECO:0007669"/>
    <property type="project" value="InterPro"/>
</dbReference>
<dbReference type="KEGG" id="trc:DYE49_05710"/>
<dbReference type="Proteomes" id="UP000578697">
    <property type="component" value="Unassembled WGS sequence"/>
</dbReference>
<comment type="similarity">
    <text evidence="1">Belongs to the ABC transporter superfamily.</text>
</comment>